<sequence>MQVERAVQRRRPHPAAPAIGVGEQHARRLHGPHHGVRHDALAKGPAPAEHTRYVPRPSVLRAAVHAFDRERRGAGVAMACLRQRNGQGEQFALRLEQVLHRFGVVGRHAHSHISKRQTVAQRLRYPVIRPGSCGAPRLRNRMIETLADMAALETLSNSPARHLYEQLYRPHRHAGARLAGIGYLREALARAEALPCELPDTLAALPAWMLAHHRNALARYAGYLEERRTGAPRRYFSGRAHALYALRNVAPTKAVDGAWLYGLLMHWPDRRYHGLIRTYLEELGDGDPAANHVAMYARLLATQGCEHWQDQDDAHYEQGVIQLALANNAATFTPEILGFNLGYEQLPLHLLITSYELRELGIDPYYFTVHITVDNGDTGHARKAIEAVLDNAPLGDAGDYWRRVRNGYRLNALGMGTTDIIAGFSLESEVVRILKRKSKAGRGAHSDYCRIGGRHVNDWLQNEADITTFLAALQKARWIRRGEPAEASRFWRLIDGPGADMFGVFTPYEQTLIREWIESRPNADGGAGSASGVRCDDPPGRAPASRARAMDATLRRGGEWVADDEVARLQAHLATRTTGEQCMQSLIAHMAPALHHTPVGLWATREFARRLAFV</sequence>
<feature type="compositionally biased region" description="Basic residues" evidence="1">
    <location>
        <begin position="27"/>
        <end position="36"/>
    </location>
</feature>
<proteinExistence type="predicted"/>
<name>A0A556ACY1_9BURK</name>
<dbReference type="Gene3D" id="1.20.910.10">
    <property type="entry name" value="Heme oxygenase-like"/>
    <property type="match status" value="1"/>
</dbReference>
<dbReference type="Pfam" id="PF14518">
    <property type="entry name" value="Haem_oxygenas_2"/>
    <property type="match status" value="1"/>
</dbReference>
<gene>
    <name evidence="2" type="ORF">FOZ76_23445</name>
</gene>
<keyword evidence="3" id="KW-1185">Reference proteome</keyword>
<dbReference type="Proteomes" id="UP000318405">
    <property type="component" value="Unassembled WGS sequence"/>
</dbReference>
<evidence type="ECO:0000313" key="3">
    <source>
        <dbReference type="Proteomes" id="UP000318405"/>
    </source>
</evidence>
<evidence type="ECO:0000256" key="1">
    <source>
        <dbReference type="SAM" id="MobiDB-lite"/>
    </source>
</evidence>
<dbReference type="SMART" id="SM01236">
    <property type="entry name" value="Haem_oxygenase_2"/>
    <property type="match status" value="1"/>
</dbReference>
<organism evidence="2 3">
    <name type="scientific">Verticiella sediminum</name>
    <dbReference type="NCBI Taxonomy" id="1247510"/>
    <lineage>
        <taxon>Bacteria</taxon>
        <taxon>Pseudomonadati</taxon>
        <taxon>Pseudomonadota</taxon>
        <taxon>Betaproteobacteria</taxon>
        <taxon>Burkholderiales</taxon>
        <taxon>Alcaligenaceae</taxon>
        <taxon>Verticiella</taxon>
    </lineage>
</organism>
<comment type="caution">
    <text evidence="2">The sequence shown here is derived from an EMBL/GenBank/DDBJ whole genome shotgun (WGS) entry which is preliminary data.</text>
</comment>
<dbReference type="InterPro" id="IPR016084">
    <property type="entry name" value="Haem_Oase-like_multi-hlx"/>
</dbReference>
<dbReference type="OrthoDB" id="6635957at2"/>
<protein>
    <submittedName>
        <fullName evidence="2">Iron-containing redox enzyme family protein</fullName>
    </submittedName>
</protein>
<evidence type="ECO:0000313" key="2">
    <source>
        <dbReference type="EMBL" id="TSH90740.1"/>
    </source>
</evidence>
<feature type="region of interest" description="Disordered" evidence="1">
    <location>
        <begin position="522"/>
        <end position="544"/>
    </location>
</feature>
<feature type="region of interest" description="Disordered" evidence="1">
    <location>
        <begin position="1"/>
        <end position="51"/>
    </location>
</feature>
<reference evidence="2 3" key="1">
    <citation type="submission" date="2019-07" db="EMBL/GenBank/DDBJ databases">
        <title>Qingshengfaniella alkalisoli gen. nov., sp. nov., isolated from saline soil.</title>
        <authorList>
            <person name="Xu L."/>
            <person name="Huang X.-X."/>
            <person name="Sun J.-Q."/>
        </authorList>
    </citation>
    <scope>NUCLEOTIDE SEQUENCE [LARGE SCALE GENOMIC DNA]</scope>
    <source>
        <strain evidence="2 3">DSM 27279</strain>
    </source>
</reference>
<accession>A0A556ACY1</accession>
<dbReference type="EMBL" id="VLTJ01000039">
    <property type="protein sequence ID" value="TSH90740.1"/>
    <property type="molecule type" value="Genomic_DNA"/>
</dbReference>
<dbReference type="AlphaFoldDB" id="A0A556ACY1"/>